<dbReference type="PIRSF" id="PIRSF006470">
    <property type="entry name" value="DctB"/>
    <property type="match status" value="1"/>
</dbReference>
<dbReference type="InterPro" id="IPR018389">
    <property type="entry name" value="DctP_fam"/>
</dbReference>
<keyword evidence="3" id="KW-0732">Signal</keyword>
<comment type="caution">
    <text evidence="4">The sequence shown here is derived from an EMBL/GenBank/DDBJ whole genome shotgun (WGS) entry which is preliminary data.</text>
</comment>
<protein>
    <recommendedName>
        <fullName evidence="5">Solute-binding protein</fullName>
    </recommendedName>
</protein>
<dbReference type="AlphaFoldDB" id="A0A644Y743"/>
<comment type="similarity">
    <text evidence="1">Belongs to the bacterial solute-binding protein 7 family.</text>
</comment>
<sequence>MKEHKFVKLISLAMAMTMALGLTACGGASSGSSSGSAAASTSAPADDGTVYTFSWAHSSSANGDRLSDASTQIIDEIKEKSNGRLVFQQYPASQMGAERETLEGVTLGTVDLAVISTGPVASFFPQVECTSLPYLITDREAGWKVYDGEFGQNLGKMSESAGWKFLGWAENGLRMISNTKHEVQTPADMKGLKIRTMENDVHMLIMNDLGASATPIAFSELYTALQQGTVDGQENGIALTYSMGFYEQVKYMTLLPHVYDPYIVVMSNDAWNKLPADLQELLQEEIAKFCQLERDINKANDEAFLKKMEDAGLKTYTPTAEQAQMFKDATANVEDKVRTDCGDELVDQFIQAATDAEASISK</sequence>
<organism evidence="4">
    <name type="scientific">bioreactor metagenome</name>
    <dbReference type="NCBI Taxonomy" id="1076179"/>
    <lineage>
        <taxon>unclassified sequences</taxon>
        <taxon>metagenomes</taxon>
        <taxon>ecological metagenomes</taxon>
    </lineage>
</organism>
<accession>A0A644Y743</accession>
<evidence type="ECO:0000256" key="2">
    <source>
        <dbReference type="ARBA" id="ARBA00022448"/>
    </source>
</evidence>
<evidence type="ECO:0000256" key="1">
    <source>
        <dbReference type="ARBA" id="ARBA00009023"/>
    </source>
</evidence>
<gene>
    <name evidence="4" type="ORF">SDC9_70868</name>
</gene>
<reference evidence="4" key="1">
    <citation type="submission" date="2019-08" db="EMBL/GenBank/DDBJ databases">
        <authorList>
            <person name="Kucharzyk K."/>
            <person name="Murdoch R.W."/>
            <person name="Higgins S."/>
            <person name="Loffler F."/>
        </authorList>
    </citation>
    <scope>NUCLEOTIDE SEQUENCE</scope>
</reference>
<dbReference type="EMBL" id="VSSQ01004252">
    <property type="protein sequence ID" value="MPM24386.1"/>
    <property type="molecule type" value="Genomic_DNA"/>
</dbReference>
<dbReference type="GO" id="GO:0055085">
    <property type="term" value="P:transmembrane transport"/>
    <property type="evidence" value="ECO:0007669"/>
    <property type="project" value="InterPro"/>
</dbReference>
<dbReference type="Gene3D" id="3.40.190.170">
    <property type="entry name" value="Bacterial extracellular solute-binding protein, family 7"/>
    <property type="match status" value="1"/>
</dbReference>
<dbReference type="NCBIfam" id="NF037995">
    <property type="entry name" value="TRAP_S1"/>
    <property type="match status" value="1"/>
</dbReference>
<evidence type="ECO:0000313" key="4">
    <source>
        <dbReference type="EMBL" id="MPM24386.1"/>
    </source>
</evidence>
<evidence type="ECO:0008006" key="5">
    <source>
        <dbReference type="Google" id="ProtNLM"/>
    </source>
</evidence>
<dbReference type="PANTHER" id="PTHR33376">
    <property type="match status" value="1"/>
</dbReference>
<dbReference type="PANTHER" id="PTHR33376:SF7">
    <property type="entry name" value="C4-DICARBOXYLATE-BINDING PROTEIN DCTB"/>
    <property type="match status" value="1"/>
</dbReference>
<dbReference type="PROSITE" id="PS51257">
    <property type="entry name" value="PROKAR_LIPOPROTEIN"/>
    <property type="match status" value="1"/>
</dbReference>
<dbReference type="Pfam" id="PF03480">
    <property type="entry name" value="DctP"/>
    <property type="match status" value="1"/>
</dbReference>
<dbReference type="NCBIfam" id="TIGR00787">
    <property type="entry name" value="dctP"/>
    <property type="match status" value="1"/>
</dbReference>
<name>A0A644Y743_9ZZZZ</name>
<dbReference type="InterPro" id="IPR004682">
    <property type="entry name" value="TRAP_DctP"/>
</dbReference>
<proteinExistence type="inferred from homology"/>
<keyword evidence="2" id="KW-0813">Transport</keyword>
<dbReference type="GO" id="GO:0030288">
    <property type="term" value="C:outer membrane-bounded periplasmic space"/>
    <property type="evidence" value="ECO:0007669"/>
    <property type="project" value="InterPro"/>
</dbReference>
<dbReference type="InterPro" id="IPR038404">
    <property type="entry name" value="TRAP_DctP_sf"/>
</dbReference>
<evidence type="ECO:0000256" key="3">
    <source>
        <dbReference type="ARBA" id="ARBA00022729"/>
    </source>
</evidence>